<sequence length="251" mass="27769">MEWYPTPSYLAKRRVILEFVAGLDVSRFLEVGCGAGDLLSVLEKKGLSGVGIDLSASARAAARTRVSGGAVAVSDAELAGLDGGFDLVIASEVMEHCEDDIAFLELLGGKLHDGGHLLLTVPSHMDKWGANDDFCGHVRRYERAELNEKLVRAGFEPLAIYCYGFPICNIMKPLYDRAISKELDQEKSAEERTQNSSGMWLFPAVKRLFYLLFNDLTMAPFYMLQRPFYGTELGNGFFVAARKAPSLEDRK</sequence>
<keyword evidence="2" id="KW-1185">Reference proteome</keyword>
<gene>
    <name evidence="1" type="ORF">JFN93_05190</name>
</gene>
<organism evidence="1 2">
    <name type="scientific">Geomesophilobacter sediminis</name>
    <dbReference type="NCBI Taxonomy" id="2798584"/>
    <lineage>
        <taxon>Bacteria</taxon>
        <taxon>Pseudomonadati</taxon>
        <taxon>Thermodesulfobacteriota</taxon>
        <taxon>Desulfuromonadia</taxon>
        <taxon>Geobacterales</taxon>
        <taxon>Geobacteraceae</taxon>
        <taxon>Geomesophilobacter</taxon>
    </lineage>
</organism>
<dbReference type="EMBL" id="JAEMHM010000004">
    <property type="protein sequence ID" value="MBJ6724095.1"/>
    <property type="molecule type" value="Genomic_DNA"/>
</dbReference>
<keyword evidence="1" id="KW-0489">Methyltransferase</keyword>
<dbReference type="Gene3D" id="3.40.50.150">
    <property type="entry name" value="Vaccinia Virus protein VP39"/>
    <property type="match status" value="1"/>
</dbReference>
<dbReference type="InterPro" id="IPR029063">
    <property type="entry name" value="SAM-dependent_MTases_sf"/>
</dbReference>
<keyword evidence="1" id="KW-0808">Transferase</keyword>
<name>A0A8J7JI17_9BACT</name>
<dbReference type="Proteomes" id="UP000636888">
    <property type="component" value="Unassembled WGS sequence"/>
</dbReference>
<reference evidence="1" key="1">
    <citation type="submission" date="2020-12" db="EMBL/GenBank/DDBJ databases">
        <title>Geomonas sp. Red875, isolated from river sediment.</title>
        <authorList>
            <person name="Xu Z."/>
            <person name="Zhang Z."/>
            <person name="Masuda Y."/>
            <person name="Itoh H."/>
            <person name="Senoo K."/>
        </authorList>
    </citation>
    <scope>NUCLEOTIDE SEQUENCE</scope>
    <source>
        <strain evidence="1">Red875</strain>
    </source>
</reference>
<dbReference type="GO" id="GO:0008168">
    <property type="term" value="F:methyltransferase activity"/>
    <property type="evidence" value="ECO:0007669"/>
    <property type="project" value="UniProtKB-KW"/>
</dbReference>
<evidence type="ECO:0000313" key="1">
    <source>
        <dbReference type="EMBL" id="MBJ6724095.1"/>
    </source>
</evidence>
<dbReference type="PANTHER" id="PTHR43861">
    <property type="entry name" value="TRANS-ACONITATE 2-METHYLTRANSFERASE-RELATED"/>
    <property type="match status" value="1"/>
</dbReference>
<dbReference type="GO" id="GO:0032259">
    <property type="term" value="P:methylation"/>
    <property type="evidence" value="ECO:0007669"/>
    <property type="project" value="UniProtKB-KW"/>
</dbReference>
<comment type="caution">
    <text evidence="1">The sequence shown here is derived from an EMBL/GenBank/DDBJ whole genome shotgun (WGS) entry which is preliminary data.</text>
</comment>
<dbReference type="Pfam" id="PF13489">
    <property type="entry name" value="Methyltransf_23"/>
    <property type="match status" value="1"/>
</dbReference>
<proteinExistence type="predicted"/>
<dbReference type="SUPFAM" id="SSF53335">
    <property type="entry name" value="S-adenosyl-L-methionine-dependent methyltransferases"/>
    <property type="match status" value="1"/>
</dbReference>
<protein>
    <submittedName>
        <fullName evidence="1">Class I SAM-dependent methyltransferase</fullName>
    </submittedName>
</protein>
<dbReference type="AlphaFoldDB" id="A0A8J7JI17"/>
<dbReference type="CDD" id="cd02440">
    <property type="entry name" value="AdoMet_MTases"/>
    <property type="match status" value="1"/>
</dbReference>
<evidence type="ECO:0000313" key="2">
    <source>
        <dbReference type="Proteomes" id="UP000636888"/>
    </source>
</evidence>
<accession>A0A8J7JI17</accession>